<reference evidence="1 2" key="1">
    <citation type="submission" date="2017-05" db="EMBL/GenBank/DDBJ databases">
        <title>Vagococcus spp. assemblies.</title>
        <authorList>
            <person name="Gulvik C.A."/>
        </authorList>
    </citation>
    <scope>NUCLEOTIDE SEQUENCE [LARGE SCALE GENOMIC DNA]</scope>
    <source>
        <strain evidence="1 2">SS1994</strain>
    </source>
</reference>
<dbReference type="NCBIfam" id="NF045672">
    <property type="entry name" value="MCP_gp7_epsi_15"/>
    <property type="match status" value="1"/>
</dbReference>
<keyword evidence="2" id="KW-1185">Reference proteome</keyword>
<proteinExistence type="predicted"/>
<dbReference type="InterPro" id="IPR048813">
    <property type="entry name" value="GP7-like"/>
</dbReference>
<accession>A0A429ZNV0</accession>
<name>A0A429ZNV0_9ENTE</name>
<dbReference type="Proteomes" id="UP000288490">
    <property type="component" value="Unassembled WGS sequence"/>
</dbReference>
<dbReference type="OrthoDB" id="3514784at2"/>
<evidence type="ECO:0008006" key="3">
    <source>
        <dbReference type="Google" id="ProtNLM"/>
    </source>
</evidence>
<gene>
    <name evidence="1" type="ORF">CBF36_03830</name>
</gene>
<comment type="caution">
    <text evidence="1">The sequence shown here is derived from an EMBL/GenBank/DDBJ whole genome shotgun (WGS) entry which is preliminary data.</text>
</comment>
<organism evidence="1 2">
    <name type="scientific">Vagococcus bubulae</name>
    <dbReference type="NCBI Taxonomy" id="1977868"/>
    <lineage>
        <taxon>Bacteria</taxon>
        <taxon>Bacillati</taxon>
        <taxon>Bacillota</taxon>
        <taxon>Bacilli</taxon>
        <taxon>Lactobacillales</taxon>
        <taxon>Enterococcaceae</taxon>
        <taxon>Vagococcus</taxon>
    </lineage>
</organism>
<dbReference type="SUPFAM" id="SSF56563">
    <property type="entry name" value="Major capsid protein gp5"/>
    <property type="match status" value="1"/>
</dbReference>
<dbReference type="AlphaFoldDB" id="A0A429ZNV0"/>
<dbReference type="Pfam" id="PF20911">
    <property type="entry name" value="GP7"/>
    <property type="match status" value="1"/>
</dbReference>
<protein>
    <recommendedName>
        <fullName evidence="3">Major capsid protein</fullName>
    </recommendedName>
</protein>
<evidence type="ECO:0000313" key="2">
    <source>
        <dbReference type="Proteomes" id="UP000288490"/>
    </source>
</evidence>
<sequence>MSDKDLTMSLADSLKLTQDTLQAGVIEILGEESKLLANLPFRYIDGSGLTYTVQKTQAKPQYRTVGEAYKPSEVEYENRTESLSILGDEAVIDTYQNQIVADYNDLMAIEVALKTKALAHAYQKAFLYGNTEKDIKAFNGLNKRLIKNQMFQSSGIVADDLDILADAVKDANFAIMSKSKRRKLTNENRSLITKSTNEFGVQVTQYGEIVICDLDDEVFQAGDEGSIYVMRLSDVDGVCGLQNGGINVTPLGHMTGSPKLKTRIEWFTGMAVYDDKSLAKITETKE</sequence>
<dbReference type="EMBL" id="NGJT01000004">
    <property type="protein sequence ID" value="RST95374.1"/>
    <property type="molecule type" value="Genomic_DNA"/>
</dbReference>
<dbReference type="RefSeq" id="WP_125956780.1">
    <property type="nucleotide sequence ID" value="NZ_JAQEJV010000004.1"/>
</dbReference>
<evidence type="ECO:0000313" key="1">
    <source>
        <dbReference type="EMBL" id="RST95374.1"/>
    </source>
</evidence>